<dbReference type="Gene3D" id="3.10.580.10">
    <property type="entry name" value="CBS-domain"/>
    <property type="match status" value="1"/>
</dbReference>
<feature type="domain" description="CBS" evidence="3">
    <location>
        <begin position="9"/>
        <end position="66"/>
    </location>
</feature>
<dbReference type="SMART" id="SM00116">
    <property type="entry name" value="CBS"/>
    <property type="match status" value="2"/>
</dbReference>
<dbReference type="SUPFAM" id="SSF54631">
    <property type="entry name" value="CBS-domain pair"/>
    <property type="match status" value="1"/>
</dbReference>
<sequence>MSKIVADWMNRELITVKPSTPLADAVKLLVDRHISGLPVIDDDGKLVGVISEADLMWREQGLEQPPYMIFLGGVIYFKNPLTYDRDLHKALGQTVGEVMTPHAISISADTTLPEAARILHDKKIHRLPVVDENDRPIGIITESDIVRAIAAV</sequence>
<dbReference type="RefSeq" id="WP_015157730.1">
    <property type="nucleotide sequence ID" value="NC_019697.1"/>
</dbReference>
<evidence type="ECO:0000256" key="1">
    <source>
        <dbReference type="ARBA" id="ARBA00023122"/>
    </source>
</evidence>
<dbReference type="CDD" id="cd04586">
    <property type="entry name" value="CBS_pair_BON_assoc"/>
    <property type="match status" value="1"/>
</dbReference>
<evidence type="ECO:0000313" key="4">
    <source>
        <dbReference type="EMBL" id="AFY91535.1"/>
    </source>
</evidence>
<dbReference type="PROSITE" id="PS51371">
    <property type="entry name" value="CBS"/>
    <property type="match status" value="2"/>
</dbReference>
<dbReference type="HOGENOM" id="CLU_040681_9_0_3"/>
<dbReference type="EMBL" id="CP003600">
    <property type="protein sequence ID" value="AFY91535.1"/>
    <property type="molecule type" value="Genomic_DNA"/>
</dbReference>
<proteinExistence type="predicted"/>
<keyword evidence="5" id="KW-1185">Reference proteome</keyword>
<dbReference type="InterPro" id="IPR046342">
    <property type="entry name" value="CBS_dom_sf"/>
</dbReference>
<dbReference type="eggNOG" id="COG0517">
    <property type="taxonomic scope" value="Bacteria"/>
</dbReference>
<dbReference type="Proteomes" id="UP000010366">
    <property type="component" value="Chromosome"/>
</dbReference>
<keyword evidence="1 2" id="KW-0129">CBS domain</keyword>
<gene>
    <name evidence="4" type="ORF">Cha6605_0233</name>
</gene>
<evidence type="ECO:0000313" key="5">
    <source>
        <dbReference type="Proteomes" id="UP000010366"/>
    </source>
</evidence>
<evidence type="ECO:0000256" key="2">
    <source>
        <dbReference type="PROSITE-ProRule" id="PRU00703"/>
    </source>
</evidence>
<dbReference type="Pfam" id="PF00571">
    <property type="entry name" value="CBS"/>
    <property type="match status" value="2"/>
</dbReference>
<dbReference type="PANTHER" id="PTHR43080">
    <property type="entry name" value="CBS DOMAIN-CONTAINING PROTEIN CBSX3, MITOCHONDRIAL"/>
    <property type="match status" value="1"/>
</dbReference>
<feature type="domain" description="CBS" evidence="3">
    <location>
        <begin position="99"/>
        <end position="152"/>
    </location>
</feature>
<dbReference type="InterPro" id="IPR051257">
    <property type="entry name" value="Diverse_CBS-Domain"/>
</dbReference>
<reference evidence="4 5" key="1">
    <citation type="submission" date="2012-05" db="EMBL/GenBank/DDBJ databases">
        <title>Finished chromosome of genome of Chamaesiphon sp. PCC 6605.</title>
        <authorList>
            <consortium name="US DOE Joint Genome Institute"/>
            <person name="Gugger M."/>
            <person name="Coursin T."/>
            <person name="Rippka R."/>
            <person name="Tandeau De Marsac N."/>
            <person name="Huntemann M."/>
            <person name="Wei C.-L."/>
            <person name="Han J."/>
            <person name="Detter J.C."/>
            <person name="Han C."/>
            <person name="Tapia R."/>
            <person name="Chen A."/>
            <person name="Kyrpides N."/>
            <person name="Mavromatis K."/>
            <person name="Markowitz V."/>
            <person name="Szeto E."/>
            <person name="Ivanova N."/>
            <person name="Pagani I."/>
            <person name="Pati A."/>
            <person name="Goodwin L."/>
            <person name="Nordberg H.P."/>
            <person name="Cantor M.N."/>
            <person name="Hua S.X."/>
            <person name="Woyke T."/>
            <person name="Kerfeld C.A."/>
        </authorList>
    </citation>
    <scope>NUCLEOTIDE SEQUENCE [LARGE SCALE GENOMIC DNA]</scope>
    <source>
        <strain evidence="5">ATCC 27169 / PCC 6605</strain>
    </source>
</reference>
<dbReference type="OrthoDB" id="9790355at2"/>
<evidence type="ECO:0000259" key="3">
    <source>
        <dbReference type="PROSITE" id="PS51371"/>
    </source>
</evidence>
<dbReference type="STRING" id="1173020.Cha6605_0233"/>
<organism evidence="4 5">
    <name type="scientific">Chamaesiphon minutus (strain ATCC 27169 / PCC 6605)</name>
    <dbReference type="NCBI Taxonomy" id="1173020"/>
    <lineage>
        <taxon>Bacteria</taxon>
        <taxon>Bacillati</taxon>
        <taxon>Cyanobacteriota</taxon>
        <taxon>Cyanophyceae</taxon>
        <taxon>Gomontiellales</taxon>
        <taxon>Chamaesiphonaceae</taxon>
        <taxon>Chamaesiphon</taxon>
    </lineage>
</organism>
<dbReference type="PANTHER" id="PTHR43080:SF2">
    <property type="entry name" value="CBS DOMAIN-CONTAINING PROTEIN"/>
    <property type="match status" value="1"/>
</dbReference>
<dbReference type="AlphaFoldDB" id="K9U9M3"/>
<accession>K9U9M3</accession>
<dbReference type="PATRIC" id="fig|1173020.3.peg.276"/>
<protein>
    <submittedName>
        <fullName evidence="4">Putative transcriptional regulator, contains C-terminal CBS domains</fullName>
    </submittedName>
</protein>
<name>K9U9M3_CHAP6</name>
<dbReference type="InterPro" id="IPR000644">
    <property type="entry name" value="CBS_dom"/>
</dbReference>
<dbReference type="KEGG" id="cmp:Cha6605_0233"/>